<dbReference type="EMBL" id="CP002959">
    <property type="protein sequence ID" value="AFM14602.1"/>
    <property type="molecule type" value="Genomic_DNA"/>
</dbReference>
<evidence type="ECO:0000256" key="10">
    <source>
        <dbReference type="ARBA" id="ARBA00023098"/>
    </source>
</evidence>
<name>I4BBE5_TURPD</name>
<dbReference type="Pfam" id="PF03061">
    <property type="entry name" value="4HBT"/>
    <property type="match status" value="1"/>
</dbReference>
<protein>
    <recommendedName>
        <fullName evidence="17">Acyl-coenzyme A thioesterase THEM4</fullName>
        <ecNumber evidence="16">3.1.2.2</ecNumber>
    </recommendedName>
    <alternativeName>
        <fullName evidence="18">Thioesterase superfamily member 4</fullName>
    </alternativeName>
</protein>
<sequence>MSRVHTNASLVGQQLHHDNCLGCGALNNYSFHIPSTFDEQKGEVEFTFQLRREHEGAPGYAHGGGLALILDEAQGVLCHHLGHFVMTDGFSIKYYKATPLYRDLRITAWLTSARSKRLYTKARIQLGDEVLVESKIKWYIIPERLLERRFGNGGMENRLKSFLEPNRVRAKEIRRRLRAAKVTTAV</sequence>
<keyword evidence="11" id="KW-0472">Membrane</keyword>
<dbReference type="GO" id="GO:0016020">
    <property type="term" value="C:membrane"/>
    <property type="evidence" value="ECO:0007669"/>
    <property type="project" value="UniProtKB-SubCell"/>
</dbReference>
<organism evidence="25 26">
    <name type="scientific">Turneriella parva (strain ATCC BAA-1111 / DSM 21527 / NCTC 11395 / H)</name>
    <name type="common">Leptospira parva</name>
    <dbReference type="NCBI Taxonomy" id="869212"/>
    <lineage>
        <taxon>Bacteria</taxon>
        <taxon>Pseudomonadati</taxon>
        <taxon>Spirochaetota</taxon>
        <taxon>Spirochaetia</taxon>
        <taxon>Leptospirales</taxon>
        <taxon>Leptospiraceae</taxon>
        <taxon>Turneriella</taxon>
    </lineage>
</organism>
<dbReference type="GO" id="GO:0006631">
    <property type="term" value="P:fatty acid metabolic process"/>
    <property type="evidence" value="ECO:0007669"/>
    <property type="project" value="UniProtKB-KW"/>
</dbReference>
<dbReference type="InterPro" id="IPR052365">
    <property type="entry name" value="THEM4/THEM5_acyl-CoA_thioest"/>
</dbReference>
<evidence type="ECO:0000256" key="22">
    <source>
        <dbReference type="ARBA" id="ARBA00048074"/>
    </source>
</evidence>
<dbReference type="PANTHER" id="PTHR12418">
    <property type="entry name" value="ACYL-COENZYME A THIOESTERASE THEM4"/>
    <property type="match status" value="1"/>
</dbReference>
<evidence type="ECO:0000256" key="9">
    <source>
        <dbReference type="ARBA" id="ARBA00022946"/>
    </source>
</evidence>
<keyword evidence="6" id="KW-0053">Apoptosis</keyword>
<keyword evidence="26" id="KW-1185">Reference proteome</keyword>
<evidence type="ECO:0000256" key="2">
    <source>
        <dbReference type="ARBA" id="ARBA00004496"/>
    </source>
</evidence>
<comment type="similarity">
    <text evidence="15">Belongs to the THEM4/THEM5 thioesterase family.</text>
</comment>
<evidence type="ECO:0000256" key="8">
    <source>
        <dbReference type="ARBA" id="ARBA00022832"/>
    </source>
</evidence>
<evidence type="ECO:0000256" key="7">
    <source>
        <dbReference type="ARBA" id="ARBA00022801"/>
    </source>
</evidence>
<comment type="catalytic activity">
    <reaction evidence="23">
        <text>tetradecanoyl-CoA + H2O = tetradecanoate + CoA + H(+)</text>
        <dbReference type="Rhea" id="RHEA:40119"/>
        <dbReference type="ChEBI" id="CHEBI:15377"/>
        <dbReference type="ChEBI" id="CHEBI:15378"/>
        <dbReference type="ChEBI" id="CHEBI:30807"/>
        <dbReference type="ChEBI" id="CHEBI:57287"/>
        <dbReference type="ChEBI" id="CHEBI:57385"/>
    </reaction>
    <physiologicalReaction direction="left-to-right" evidence="23">
        <dbReference type="Rhea" id="RHEA:40120"/>
    </physiologicalReaction>
</comment>
<feature type="domain" description="Thioesterase" evidence="24">
    <location>
        <begin position="59"/>
        <end position="131"/>
    </location>
</feature>
<dbReference type="Proteomes" id="UP000006048">
    <property type="component" value="Chromosome"/>
</dbReference>
<evidence type="ECO:0000256" key="19">
    <source>
        <dbReference type="ARBA" id="ARBA00047588"/>
    </source>
</evidence>
<evidence type="ECO:0000256" key="11">
    <source>
        <dbReference type="ARBA" id="ARBA00023136"/>
    </source>
</evidence>
<evidence type="ECO:0000256" key="12">
    <source>
        <dbReference type="ARBA" id="ARBA00023273"/>
    </source>
</evidence>
<dbReference type="InterPro" id="IPR029069">
    <property type="entry name" value="HotDog_dom_sf"/>
</dbReference>
<dbReference type="PATRIC" id="fig|869212.3.peg.4002"/>
<evidence type="ECO:0000256" key="21">
    <source>
        <dbReference type="ARBA" id="ARBA00047969"/>
    </source>
</evidence>
<evidence type="ECO:0000256" key="13">
    <source>
        <dbReference type="ARBA" id="ARBA00035852"/>
    </source>
</evidence>
<keyword evidence="5" id="KW-0963">Cytoplasm</keyword>
<evidence type="ECO:0000256" key="20">
    <source>
        <dbReference type="ARBA" id="ARBA00047734"/>
    </source>
</evidence>
<comment type="catalytic activity">
    <reaction evidence="21">
        <text>decanoyl-CoA + H2O = decanoate + CoA + H(+)</text>
        <dbReference type="Rhea" id="RHEA:40059"/>
        <dbReference type="ChEBI" id="CHEBI:15377"/>
        <dbReference type="ChEBI" id="CHEBI:15378"/>
        <dbReference type="ChEBI" id="CHEBI:27689"/>
        <dbReference type="ChEBI" id="CHEBI:57287"/>
        <dbReference type="ChEBI" id="CHEBI:61430"/>
    </reaction>
    <physiologicalReaction direction="left-to-right" evidence="21">
        <dbReference type="Rhea" id="RHEA:40060"/>
    </physiologicalReaction>
</comment>
<keyword evidence="8" id="KW-0276">Fatty acid metabolism</keyword>
<reference evidence="25 26" key="1">
    <citation type="submission" date="2012-06" db="EMBL/GenBank/DDBJ databases">
        <title>The complete chromosome of genome of Turneriella parva DSM 21527.</title>
        <authorList>
            <consortium name="US DOE Joint Genome Institute (JGI-PGF)"/>
            <person name="Lucas S."/>
            <person name="Han J."/>
            <person name="Lapidus A."/>
            <person name="Bruce D."/>
            <person name="Goodwin L."/>
            <person name="Pitluck S."/>
            <person name="Peters L."/>
            <person name="Kyrpides N."/>
            <person name="Mavromatis K."/>
            <person name="Ivanova N."/>
            <person name="Mikhailova N."/>
            <person name="Chertkov O."/>
            <person name="Detter J.C."/>
            <person name="Tapia R."/>
            <person name="Han C."/>
            <person name="Land M."/>
            <person name="Hauser L."/>
            <person name="Markowitz V."/>
            <person name="Cheng J.-F."/>
            <person name="Hugenholtz P."/>
            <person name="Woyke T."/>
            <person name="Wu D."/>
            <person name="Gronow S."/>
            <person name="Wellnitz S."/>
            <person name="Brambilla E."/>
            <person name="Klenk H.-P."/>
            <person name="Eisen J.A."/>
        </authorList>
    </citation>
    <scope>NUCLEOTIDE SEQUENCE [LARGE SCALE GENOMIC DNA]</scope>
    <source>
        <strain evidence="26">ATCC BAA-1111 / DSM 21527 / NCTC 11395 / H</strain>
    </source>
</reference>
<dbReference type="HOGENOM" id="CLU_089876_6_2_12"/>
<evidence type="ECO:0000256" key="17">
    <source>
        <dbReference type="ARBA" id="ARBA00040123"/>
    </source>
</evidence>
<gene>
    <name evidence="25" type="ordered locus">Turpa_3968</name>
</gene>
<dbReference type="AlphaFoldDB" id="I4BBE5"/>
<comment type="catalytic activity">
    <reaction evidence="14">
        <text>(9Z)-octadecenoyl-CoA + H2O = (9Z)-octadecenoate + CoA + H(+)</text>
        <dbReference type="Rhea" id="RHEA:40139"/>
        <dbReference type="ChEBI" id="CHEBI:15377"/>
        <dbReference type="ChEBI" id="CHEBI:15378"/>
        <dbReference type="ChEBI" id="CHEBI:30823"/>
        <dbReference type="ChEBI" id="CHEBI:57287"/>
        <dbReference type="ChEBI" id="CHEBI:57387"/>
    </reaction>
    <physiologicalReaction direction="left-to-right" evidence="14">
        <dbReference type="Rhea" id="RHEA:40140"/>
    </physiologicalReaction>
</comment>
<evidence type="ECO:0000256" key="14">
    <source>
        <dbReference type="ARBA" id="ARBA00037002"/>
    </source>
</evidence>
<evidence type="ECO:0000256" key="4">
    <source>
        <dbReference type="ARBA" id="ARBA00022475"/>
    </source>
</evidence>
<comment type="catalytic activity">
    <reaction evidence="19">
        <text>octanoyl-CoA + H2O = octanoate + CoA + H(+)</text>
        <dbReference type="Rhea" id="RHEA:30143"/>
        <dbReference type="ChEBI" id="CHEBI:15377"/>
        <dbReference type="ChEBI" id="CHEBI:15378"/>
        <dbReference type="ChEBI" id="CHEBI:25646"/>
        <dbReference type="ChEBI" id="CHEBI:57287"/>
        <dbReference type="ChEBI" id="CHEBI:57386"/>
    </reaction>
    <physiologicalReaction direction="left-to-right" evidence="19">
        <dbReference type="Rhea" id="RHEA:30144"/>
    </physiologicalReaction>
</comment>
<dbReference type="RefSeq" id="WP_014805078.1">
    <property type="nucleotide sequence ID" value="NC_018020.1"/>
</dbReference>
<dbReference type="STRING" id="869212.Turpa_3968"/>
<evidence type="ECO:0000313" key="26">
    <source>
        <dbReference type="Proteomes" id="UP000006048"/>
    </source>
</evidence>
<accession>I4BBE5</accession>
<dbReference type="GO" id="GO:0016790">
    <property type="term" value="F:thiolester hydrolase activity"/>
    <property type="evidence" value="ECO:0007669"/>
    <property type="project" value="UniProtKB-ARBA"/>
</dbReference>
<evidence type="ECO:0000256" key="18">
    <source>
        <dbReference type="ARBA" id="ARBA00043210"/>
    </source>
</evidence>
<evidence type="ECO:0000256" key="3">
    <source>
        <dbReference type="ARBA" id="ARBA00004632"/>
    </source>
</evidence>
<evidence type="ECO:0000256" key="5">
    <source>
        <dbReference type="ARBA" id="ARBA00022490"/>
    </source>
</evidence>
<proteinExistence type="inferred from homology"/>
<keyword evidence="10" id="KW-0443">Lipid metabolism</keyword>
<keyword evidence="4" id="KW-1003">Cell membrane</keyword>
<dbReference type="Gene3D" id="3.10.129.10">
    <property type="entry name" value="Hotdog Thioesterase"/>
    <property type="match status" value="1"/>
</dbReference>
<comment type="catalytic activity">
    <reaction evidence="22">
        <text>dodecanoyl-CoA + H2O = dodecanoate + CoA + H(+)</text>
        <dbReference type="Rhea" id="RHEA:30135"/>
        <dbReference type="ChEBI" id="CHEBI:15377"/>
        <dbReference type="ChEBI" id="CHEBI:15378"/>
        <dbReference type="ChEBI" id="CHEBI:18262"/>
        <dbReference type="ChEBI" id="CHEBI:57287"/>
        <dbReference type="ChEBI" id="CHEBI:57375"/>
    </reaction>
    <physiologicalReaction direction="left-to-right" evidence="22">
        <dbReference type="Rhea" id="RHEA:30136"/>
    </physiologicalReaction>
</comment>
<comment type="catalytic activity">
    <reaction evidence="13">
        <text>(5Z,8Z,11Z,14Z)-eicosatetraenoyl-CoA + H2O = (5Z,8Z,11Z,14Z)-eicosatetraenoate + CoA + H(+)</text>
        <dbReference type="Rhea" id="RHEA:40151"/>
        <dbReference type="ChEBI" id="CHEBI:15377"/>
        <dbReference type="ChEBI" id="CHEBI:15378"/>
        <dbReference type="ChEBI" id="CHEBI:32395"/>
        <dbReference type="ChEBI" id="CHEBI:57287"/>
        <dbReference type="ChEBI" id="CHEBI:57368"/>
    </reaction>
    <physiologicalReaction direction="left-to-right" evidence="13">
        <dbReference type="Rhea" id="RHEA:40152"/>
    </physiologicalReaction>
</comment>
<evidence type="ECO:0000256" key="6">
    <source>
        <dbReference type="ARBA" id="ARBA00022703"/>
    </source>
</evidence>
<dbReference type="OrthoDB" id="9792301at2"/>
<dbReference type="SUPFAM" id="SSF54637">
    <property type="entry name" value="Thioesterase/thiol ester dehydrase-isomerase"/>
    <property type="match status" value="1"/>
</dbReference>
<comment type="catalytic activity">
    <reaction evidence="20">
        <text>hexadecanoyl-CoA + H2O = hexadecanoate + CoA + H(+)</text>
        <dbReference type="Rhea" id="RHEA:16645"/>
        <dbReference type="ChEBI" id="CHEBI:7896"/>
        <dbReference type="ChEBI" id="CHEBI:15377"/>
        <dbReference type="ChEBI" id="CHEBI:15378"/>
        <dbReference type="ChEBI" id="CHEBI:57287"/>
        <dbReference type="ChEBI" id="CHEBI:57379"/>
        <dbReference type="EC" id="3.1.2.2"/>
    </reaction>
    <physiologicalReaction direction="left-to-right" evidence="20">
        <dbReference type="Rhea" id="RHEA:16646"/>
    </physiologicalReaction>
</comment>
<dbReference type="PANTHER" id="PTHR12418:SF19">
    <property type="entry name" value="ACYL-COENZYME A THIOESTERASE THEM4"/>
    <property type="match status" value="1"/>
</dbReference>
<keyword evidence="12" id="KW-0966">Cell projection</keyword>
<keyword evidence="7" id="KW-0378">Hydrolase</keyword>
<evidence type="ECO:0000313" key="25">
    <source>
        <dbReference type="EMBL" id="AFM14602.1"/>
    </source>
</evidence>
<evidence type="ECO:0000256" key="1">
    <source>
        <dbReference type="ARBA" id="ARBA00004170"/>
    </source>
</evidence>
<dbReference type="EC" id="3.1.2.2" evidence="16"/>
<keyword evidence="9" id="KW-0809">Transit peptide</keyword>
<evidence type="ECO:0000256" key="23">
    <source>
        <dbReference type="ARBA" id="ARBA00048180"/>
    </source>
</evidence>
<evidence type="ECO:0000259" key="24">
    <source>
        <dbReference type="Pfam" id="PF03061"/>
    </source>
</evidence>
<dbReference type="KEGG" id="tpx:Turpa_3968"/>
<evidence type="ECO:0000256" key="16">
    <source>
        <dbReference type="ARBA" id="ARBA00038848"/>
    </source>
</evidence>
<evidence type="ECO:0000256" key="15">
    <source>
        <dbReference type="ARBA" id="ARBA00038456"/>
    </source>
</evidence>
<dbReference type="CDD" id="cd03443">
    <property type="entry name" value="PaaI_thioesterase"/>
    <property type="match status" value="1"/>
</dbReference>
<dbReference type="InterPro" id="IPR006683">
    <property type="entry name" value="Thioestr_dom"/>
</dbReference>
<comment type="subcellular location">
    <subcellularLocation>
        <location evidence="3">Cell projection</location>
        <location evidence="3">Ruffle membrane</location>
    </subcellularLocation>
    <subcellularLocation>
        <location evidence="2">Cytoplasm</location>
    </subcellularLocation>
    <subcellularLocation>
        <location evidence="1">Membrane</location>
        <topology evidence="1">Peripheral membrane protein</topology>
    </subcellularLocation>
</comment>
<dbReference type="GO" id="GO:0005737">
    <property type="term" value="C:cytoplasm"/>
    <property type="evidence" value="ECO:0007669"/>
    <property type="project" value="UniProtKB-SubCell"/>
</dbReference>